<dbReference type="SUPFAM" id="SSF53067">
    <property type="entry name" value="Actin-like ATPase domain"/>
    <property type="match status" value="1"/>
</dbReference>
<sequence>MTPDFALILSHDTVRLLHRAADGWHAVGEADTAADDLDDRLAMLRRTATSLARGGLFCKVVLPDSLIRYLDEMPAGPAEDVMATARRLLDGATPYPVEDLVFDVVTTSDGRFHVAAVARETLEEAEAFAVAHRFNPVNFSGHCEDQTFPTEPDFGQTAVAADLLGPDTKAETDDVPVSLASGQTQAGAVVDPDPDEEDRTYDADNTREDDDNIFSDAPDDQKAESPPSEDLKLVAEVPVAGEDAKPAPLPAADLSERATPARPEAPAKPPAETAGSLRAPTGARVDLAAMHDRAANDNSGLLAGFLAAVVVVALGSCALWATGMIGQGGLSAWLDRPSEIPPDAQFASPPQPAQPAPSTDTAERPAPEETTLSATDTAIQEALSVPVSPGPQPETPRAPADLRAEYAVTGIWPFAPEVPRPPPLVDLEDLYATSIDPVQAAFDAVALPAVPDTPPDLALLAPSSPAPAGTSFALNDRGFVVPTPDGAVNPDGIRVFSGPPPLKPPADRPRAAEPGEDPVLRALLSGFRPKLRPADLIESTERATLSGLTRNELAQFRPKIRPPSIQEDAIAATASLVPRDSTNETLLAGQEPAAAEPDGNVIRVSLRPSFRPSDFGLTVARAQQQAATAAPAAAAPATVTAASVAPRAVAPKIPSSASVSREATQKNAINLRRVNLIGVYGKPSDRRALIRLGNGRYQKVQVGDRLDGGRVSAIGDSELRYQKSGRNIILKMPRG</sequence>
<reference evidence="3 4" key="1">
    <citation type="submission" date="2020-02" db="EMBL/GenBank/DDBJ databases">
        <title>Genome sequence of Roseobacter ponti.</title>
        <authorList>
            <person name="Hollensteiner J."/>
            <person name="Schneider D."/>
            <person name="Poehlein A."/>
            <person name="Daniel R."/>
        </authorList>
    </citation>
    <scope>NUCLEOTIDE SEQUENCE [LARGE SCALE GENOMIC DNA]</scope>
    <source>
        <strain evidence="3 4">DSM 106830</strain>
    </source>
</reference>
<feature type="region of interest" description="Disordered" evidence="1">
    <location>
        <begin position="167"/>
        <end position="279"/>
    </location>
</feature>
<keyword evidence="2" id="KW-0472">Membrane</keyword>
<dbReference type="InterPro" id="IPR043129">
    <property type="entry name" value="ATPase_NBD"/>
</dbReference>
<keyword evidence="4" id="KW-1185">Reference proteome</keyword>
<dbReference type="Proteomes" id="UP000503308">
    <property type="component" value="Chromosome"/>
</dbReference>
<evidence type="ECO:0000313" key="4">
    <source>
        <dbReference type="Proteomes" id="UP000503308"/>
    </source>
</evidence>
<evidence type="ECO:0000256" key="2">
    <source>
        <dbReference type="SAM" id="Phobius"/>
    </source>
</evidence>
<dbReference type="RefSeq" id="WP_169639931.1">
    <property type="nucleotide sequence ID" value="NZ_CP048788.1"/>
</dbReference>
<dbReference type="EMBL" id="CP048788">
    <property type="protein sequence ID" value="QJF50716.1"/>
    <property type="molecule type" value="Genomic_DNA"/>
</dbReference>
<feature type="compositionally biased region" description="Basic and acidic residues" evidence="1">
    <location>
        <begin position="219"/>
        <end position="233"/>
    </location>
</feature>
<evidence type="ECO:0008006" key="5">
    <source>
        <dbReference type="Google" id="ProtNLM"/>
    </source>
</evidence>
<feature type="transmembrane region" description="Helical" evidence="2">
    <location>
        <begin position="300"/>
        <end position="321"/>
    </location>
</feature>
<dbReference type="AlphaFoldDB" id="A0A858SUZ7"/>
<accession>A0A858SUZ7</accession>
<organism evidence="3 4">
    <name type="scientific">Roseobacter ponti</name>
    <dbReference type="NCBI Taxonomy" id="1891787"/>
    <lineage>
        <taxon>Bacteria</taxon>
        <taxon>Pseudomonadati</taxon>
        <taxon>Pseudomonadota</taxon>
        <taxon>Alphaproteobacteria</taxon>
        <taxon>Rhodobacterales</taxon>
        <taxon>Roseobacteraceae</taxon>
        <taxon>Roseobacter</taxon>
    </lineage>
</organism>
<evidence type="ECO:0000256" key="1">
    <source>
        <dbReference type="SAM" id="MobiDB-lite"/>
    </source>
</evidence>
<proteinExistence type="predicted"/>
<evidence type="ECO:0000313" key="3">
    <source>
        <dbReference type="EMBL" id="QJF50716.1"/>
    </source>
</evidence>
<dbReference type="KEGG" id="rpon:G3256_05860"/>
<name>A0A858SUZ7_9RHOB</name>
<feature type="region of interest" description="Disordered" evidence="1">
    <location>
        <begin position="336"/>
        <end position="371"/>
    </location>
</feature>
<keyword evidence="2" id="KW-0812">Transmembrane</keyword>
<gene>
    <name evidence="3" type="ORF">G3256_05860</name>
</gene>
<keyword evidence="2" id="KW-1133">Transmembrane helix</keyword>
<feature type="compositionally biased region" description="Low complexity" evidence="1">
    <location>
        <begin position="250"/>
        <end position="274"/>
    </location>
</feature>
<protein>
    <recommendedName>
        <fullName evidence="5">Type IV pilus biogenesis</fullName>
    </recommendedName>
</protein>